<dbReference type="PROSITE" id="PS50061">
    <property type="entry name" value="ETS_DOMAIN_3"/>
    <property type="match status" value="1"/>
</dbReference>
<keyword evidence="7" id="KW-1185">Reference proteome</keyword>
<dbReference type="GO" id="GO:0030154">
    <property type="term" value="P:cell differentiation"/>
    <property type="evidence" value="ECO:0007669"/>
    <property type="project" value="TreeGrafter"/>
</dbReference>
<evidence type="ECO:0000256" key="2">
    <source>
        <dbReference type="ARBA" id="ARBA00023125"/>
    </source>
</evidence>
<dbReference type="InterPro" id="IPR036388">
    <property type="entry name" value="WH-like_DNA-bd_sf"/>
</dbReference>
<dbReference type="InterPro" id="IPR003118">
    <property type="entry name" value="Pointed_dom"/>
</dbReference>
<dbReference type="FunFam" id="1.10.150.50:FF:000123">
    <property type="entry name" value="Transcription factor ets-4"/>
    <property type="match status" value="1"/>
</dbReference>
<proteinExistence type="inferred from homology"/>
<dbReference type="AlphaFoldDB" id="A0A1I7TJ27"/>
<feature type="compositionally biased region" description="Polar residues" evidence="4">
    <location>
        <begin position="306"/>
        <end position="322"/>
    </location>
</feature>
<evidence type="ECO:0000313" key="7">
    <source>
        <dbReference type="Proteomes" id="UP000095282"/>
    </source>
</evidence>
<dbReference type="GO" id="GO:0005634">
    <property type="term" value="C:nucleus"/>
    <property type="evidence" value="ECO:0007669"/>
    <property type="project" value="UniProtKB-SubCell"/>
</dbReference>
<dbReference type="Gene3D" id="1.10.150.50">
    <property type="entry name" value="Transcription Factor, Ets-1"/>
    <property type="match status" value="1"/>
</dbReference>
<name>A0A1I7TJ27_9PELO</name>
<comment type="subcellular location">
    <subcellularLocation>
        <location evidence="3">Nucleus</location>
    </subcellularLocation>
</comment>
<dbReference type="FunFam" id="1.10.10.10:FF:001129">
    <property type="entry name" value="Transcription factor ets-4"/>
    <property type="match status" value="1"/>
</dbReference>
<dbReference type="SMART" id="SM00413">
    <property type="entry name" value="ETS"/>
    <property type="match status" value="1"/>
</dbReference>
<dbReference type="PRINTS" id="PR00454">
    <property type="entry name" value="ETSDOMAIN"/>
</dbReference>
<dbReference type="Gene3D" id="1.10.10.10">
    <property type="entry name" value="Winged helix-like DNA-binding domain superfamily/Winged helix DNA-binding domain"/>
    <property type="match status" value="1"/>
</dbReference>
<evidence type="ECO:0000256" key="3">
    <source>
        <dbReference type="RuleBase" id="RU004019"/>
    </source>
</evidence>
<dbReference type="PROSITE" id="PS51433">
    <property type="entry name" value="PNT"/>
    <property type="match status" value="1"/>
</dbReference>
<evidence type="ECO:0000256" key="4">
    <source>
        <dbReference type="SAM" id="MobiDB-lite"/>
    </source>
</evidence>
<reference evidence="8" key="1">
    <citation type="submission" date="2016-11" db="UniProtKB">
        <authorList>
            <consortium name="WormBaseParasite"/>
        </authorList>
    </citation>
    <scope>IDENTIFICATION</scope>
</reference>
<feature type="compositionally biased region" description="Polar residues" evidence="4">
    <location>
        <begin position="42"/>
        <end position="63"/>
    </location>
</feature>
<dbReference type="eggNOG" id="KOG3805">
    <property type="taxonomic scope" value="Eukaryota"/>
</dbReference>
<dbReference type="Proteomes" id="UP000095282">
    <property type="component" value="Unplaced"/>
</dbReference>
<dbReference type="GO" id="GO:0000981">
    <property type="term" value="F:DNA-binding transcription factor activity, RNA polymerase II-specific"/>
    <property type="evidence" value="ECO:0007669"/>
    <property type="project" value="TreeGrafter"/>
</dbReference>
<evidence type="ECO:0000256" key="1">
    <source>
        <dbReference type="ARBA" id="ARBA00005562"/>
    </source>
</evidence>
<dbReference type="InterPro" id="IPR013761">
    <property type="entry name" value="SAM/pointed_sf"/>
</dbReference>
<sequence length="464" mass="53109">MAAAYCETQFHGLNQFGFPFNNLDYKYGSYSSPMNGAGSVGQRWNSLSPEPHSGTESTASTPFVKSEFPFDDDLFGIDQVNSIKQHPMDMQCNLPIPPLEYNRRFVKNADDNNTFVKNEIEENILNFNVNPEIAQDNGLDTQQMDIYRDLILRHLIQDISTTCAKLGLPTDFYVWTSEHGARWINEMCQQFSLQPPRNCFITGRVLLGMTQKDFEMFLPEGGDTLHAQLQVWKTAFESYHPPVSVHSSGMTAADNNMQQKDNWMANTNNQTNNMAAVENPNHQFFNGNGGYQNMSMGSFFQQGTVLPSPCNSDTSSNGSSQDMNDDDIDLHMSNANCGMSNFFHHPGYMNSPIDSMCNGSEGDDDDRAYTRHQGTVHLWQFIRELLDQPKQYSACVRWVDRDEGTFKIESSLLLARYWGQRKNRSQMNYDKLSRSLRQYYKKGIIQKPEKKQRLVYKFLPPYNL</sequence>
<comment type="similarity">
    <text evidence="1 3">Belongs to the ETS family.</text>
</comment>
<protein>
    <submittedName>
        <fullName evidence="8">ETS domain-containing protein</fullName>
    </submittedName>
</protein>
<dbReference type="PANTHER" id="PTHR11849:SF182">
    <property type="entry name" value="SAM POINTED DOMAIN-CONTAINING ETS TRANSCRIPTION FACTOR"/>
    <property type="match status" value="1"/>
</dbReference>
<dbReference type="GO" id="GO:0043565">
    <property type="term" value="F:sequence-specific DNA binding"/>
    <property type="evidence" value="ECO:0007669"/>
    <property type="project" value="InterPro"/>
</dbReference>
<dbReference type="InterPro" id="IPR036390">
    <property type="entry name" value="WH_DNA-bd_sf"/>
</dbReference>
<keyword evidence="2 3" id="KW-0238">DNA-binding</keyword>
<dbReference type="SUPFAM" id="SSF47769">
    <property type="entry name" value="SAM/Pointed domain"/>
    <property type="match status" value="1"/>
</dbReference>
<dbReference type="SMART" id="SM00251">
    <property type="entry name" value="SAM_PNT"/>
    <property type="match status" value="1"/>
</dbReference>
<dbReference type="SUPFAM" id="SSF46785">
    <property type="entry name" value="Winged helix' DNA-binding domain"/>
    <property type="match status" value="1"/>
</dbReference>
<feature type="region of interest" description="Disordered" evidence="4">
    <location>
        <begin position="38"/>
        <end position="63"/>
    </location>
</feature>
<organism evidence="7 8">
    <name type="scientific">Caenorhabditis tropicalis</name>
    <dbReference type="NCBI Taxonomy" id="1561998"/>
    <lineage>
        <taxon>Eukaryota</taxon>
        <taxon>Metazoa</taxon>
        <taxon>Ecdysozoa</taxon>
        <taxon>Nematoda</taxon>
        <taxon>Chromadorea</taxon>
        <taxon>Rhabditida</taxon>
        <taxon>Rhabditina</taxon>
        <taxon>Rhabditomorpha</taxon>
        <taxon>Rhabditoidea</taxon>
        <taxon>Rhabditidae</taxon>
        <taxon>Peloderinae</taxon>
        <taxon>Caenorhabditis</taxon>
    </lineage>
</organism>
<dbReference type="Pfam" id="PF02198">
    <property type="entry name" value="SAM_PNT"/>
    <property type="match status" value="1"/>
</dbReference>
<keyword evidence="3" id="KW-0539">Nucleus</keyword>
<feature type="domain" description="ETS" evidence="5">
    <location>
        <begin position="376"/>
        <end position="459"/>
    </location>
</feature>
<feature type="domain" description="PNT" evidence="6">
    <location>
        <begin position="154"/>
        <end position="236"/>
    </location>
</feature>
<dbReference type="InterPro" id="IPR000418">
    <property type="entry name" value="Ets_dom"/>
</dbReference>
<accession>A0A1I7TJ27</accession>
<dbReference type="Pfam" id="PF00178">
    <property type="entry name" value="Ets"/>
    <property type="match status" value="1"/>
</dbReference>
<evidence type="ECO:0000259" key="6">
    <source>
        <dbReference type="PROSITE" id="PS51433"/>
    </source>
</evidence>
<dbReference type="WBParaSite" id="Csp11.Scaffold626.g6419.t1">
    <property type="protein sequence ID" value="Csp11.Scaffold626.g6419.t1"/>
    <property type="gene ID" value="Csp11.Scaffold626.g6419"/>
</dbReference>
<evidence type="ECO:0000259" key="5">
    <source>
        <dbReference type="PROSITE" id="PS50061"/>
    </source>
</evidence>
<feature type="region of interest" description="Disordered" evidence="4">
    <location>
        <begin position="306"/>
        <end position="326"/>
    </location>
</feature>
<dbReference type="STRING" id="1561998.A0A1I7TJ27"/>
<dbReference type="PROSITE" id="PS00346">
    <property type="entry name" value="ETS_DOMAIN_2"/>
    <property type="match status" value="1"/>
</dbReference>
<dbReference type="InterPro" id="IPR046328">
    <property type="entry name" value="ETS_fam"/>
</dbReference>
<dbReference type="PANTHER" id="PTHR11849">
    <property type="entry name" value="ETS"/>
    <property type="match status" value="1"/>
</dbReference>
<evidence type="ECO:0000313" key="8">
    <source>
        <dbReference type="WBParaSite" id="Csp11.Scaffold626.g6419.t1"/>
    </source>
</evidence>